<keyword evidence="2" id="KW-0813">Transport</keyword>
<evidence type="ECO:0000256" key="6">
    <source>
        <dbReference type="ARBA" id="ARBA00023136"/>
    </source>
</evidence>
<dbReference type="Gene3D" id="1.20.1250.20">
    <property type="entry name" value="MFS general substrate transporter like domains"/>
    <property type="match status" value="1"/>
</dbReference>
<dbReference type="AlphaFoldDB" id="Q2JC48"/>
<feature type="transmembrane region" description="Helical" evidence="7">
    <location>
        <begin position="240"/>
        <end position="262"/>
    </location>
</feature>
<feature type="transmembrane region" description="Helical" evidence="7">
    <location>
        <begin position="330"/>
        <end position="355"/>
    </location>
</feature>
<keyword evidence="6 7" id="KW-0472">Membrane</keyword>
<evidence type="ECO:0000313" key="10">
    <source>
        <dbReference type="Proteomes" id="UP000001937"/>
    </source>
</evidence>
<dbReference type="PROSITE" id="PS50850">
    <property type="entry name" value="MFS"/>
    <property type="match status" value="1"/>
</dbReference>
<dbReference type="GO" id="GO:0022857">
    <property type="term" value="F:transmembrane transporter activity"/>
    <property type="evidence" value="ECO:0007669"/>
    <property type="project" value="InterPro"/>
</dbReference>
<comment type="subcellular location">
    <subcellularLocation>
        <location evidence="1">Cell membrane</location>
        <topology evidence="1">Multi-pass membrane protein</topology>
    </subcellularLocation>
</comment>
<keyword evidence="3" id="KW-1003">Cell membrane</keyword>
<feature type="transmembrane region" description="Helical" evidence="7">
    <location>
        <begin position="154"/>
        <end position="176"/>
    </location>
</feature>
<name>Q2JC48_FRACC</name>
<dbReference type="GO" id="GO:0005886">
    <property type="term" value="C:plasma membrane"/>
    <property type="evidence" value="ECO:0007669"/>
    <property type="project" value="UniProtKB-SubCell"/>
</dbReference>
<dbReference type="InterPro" id="IPR020846">
    <property type="entry name" value="MFS_dom"/>
</dbReference>
<dbReference type="PANTHER" id="PTHR43045">
    <property type="entry name" value="SHIKIMATE TRANSPORTER"/>
    <property type="match status" value="1"/>
</dbReference>
<dbReference type="InterPro" id="IPR011701">
    <property type="entry name" value="MFS"/>
</dbReference>
<dbReference type="InterPro" id="IPR036259">
    <property type="entry name" value="MFS_trans_sf"/>
</dbReference>
<evidence type="ECO:0000256" key="1">
    <source>
        <dbReference type="ARBA" id="ARBA00004651"/>
    </source>
</evidence>
<dbReference type="Proteomes" id="UP000001937">
    <property type="component" value="Chromosome"/>
</dbReference>
<dbReference type="EMBL" id="CP000249">
    <property type="protein sequence ID" value="ABD11144.1"/>
    <property type="molecule type" value="Genomic_DNA"/>
</dbReference>
<evidence type="ECO:0000256" key="2">
    <source>
        <dbReference type="ARBA" id="ARBA00022448"/>
    </source>
</evidence>
<evidence type="ECO:0000259" key="8">
    <source>
        <dbReference type="PROSITE" id="PS50850"/>
    </source>
</evidence>
<sequence length="437" mass="45564">MPTPHNRDRSALRILLTSMIGSAIEWYDFYLYSTASALVLGPLFFPKSSPQAQILAVFATYAAGFLARPIGGLLAGHLGDRVGRKSILVLTLGVMGMATFLVGLLPTSNQVGVLAPALLIVLRVLQGIGIGGEWGGGVLLAVENAPPGRGGWYSSWPLLGFPVGLALSTLTWTALAQLPRQELLSWGWRLPFLASVVLVGIGLYVRLGIAETPEFSQARAAGEVVRLPVAQVLREQPRHVLCGLLAALGVGSTVSLYSVFLLSTVATGGGRHDVALTALVISAALQCLSIPLFATLSDRIGRKPLMVFGYAVAAATTVPALLWFDSGNLLAVSAIYVMAISIGHGGCYGNLAAFLSELFPPTRRFSALAVTYQVGVTVASFLPLAATAIASGTRMTVDVALLFCGVATVAAIATSLAPQPFMPSTTTPVGDHVATVS</sequence>
<protein>
    <submittedName>
        <fullName evidence="9">Major facilitator superfamily MFS_1</fullName>
    </submittedName>
</protein>
<evidence type="ECO:0000256" key="5">
    <source>
        <dbReference type="ARBA" id="ARBA00022989"/>
    </source>
</evidence>
<dbReference type="HOGENOM" id="CLU_001265_39_5_11"/>
<dbReference type="KEGG" id="fra:Francci3_1768"/>
<keyword evidence="5 7" id="KW-1133">Transmembrane helix</keyword>
<feature type="transmembrane region" description="Helical" evidence="7">
    <location>
        <begin position="117"/>
        <end position="142"/>
    </location>
</feature>
<evidence type="ECO:0000313" key="9">
    <source>
        <dbReference type="EMBL" id="ABD11144.1"/>
    </source>
</evidence>
<keyword evidence="4 7" id="KW-0812">Transmembrane</keyword>
<feature type="transmembrane region" description="Helical" evidence="7">
    <location>
        <begin position="87"/>
        <end position="105"/>
    </location>
</feature>
<dbReference type="PANTHER" id="PTHR43045:SF1">
    <property type="entry name" value="SHIKIMATE TRANSPORTER"/>
    <property type="match status" value="1"/>
</dbReference>
<feature type="transmembrane region" description="Helical" evidence="7">
    <location>
        <begin position="367"/>
        <end position="389"/>
    </location>
</feature>
<feature type="domain" description="Major facilitator superfamily (MFS) profile" evidence="8">
    <location>
        <begin position="14"/>
        <end position="422"/>
    </location>
</feature>
<dbReference type="PhylomeDB" id="Q2JC48"/>
<feature type="transmembrane region" description="Helical" evidence="7">
    <location>
        <begin position="274"/>
        <end position="293"/>
    </location>
</feature>
<feature type="transmembrane region" description="Helical" evidence="7">
    <location>
        <begin position="188"/>
        <end position="209"/>
    </location>
</feature>
<evidence type="ECO:0000256" key="7">
    <source>
        <dbReference type="SAM" id="Phobius"/>
    </source>
</evidence>
<dbReference type="STRING" id="106370.Francci3_1768"/>
<dbReference type="Pfam" id="PF07690">
    <property type="entry name" value="MFS_1"/>
    <property type="match status" value="1"/>
</dbReference>
<reference evidence="9 10" key="1">
    <citation type="journal article" date="2007" name="Genome Res.">
        <title>Genome characteristics of facultatively symbiotic Frankia sp. strains reflect host range and host plant biogeography.</title>
        <authorList>
            <person name="Normand P."/>
            <person name="Lapierre P."/>
            <person name="Tisa L.S."/>
            <person name="Gogarten J.P."/>
            <person name="Alloisio N."/>
            <person name="Bagnarol E."/>
            <person name="Bassi C.A."/>
            <person name="Berry A.M."/>
            <person name="Bickhart D.M."/>
            <person name="Choisne N."/>
            <person name="Couloux A."/>
            <person name="Cournoyer B."/>
            <person name="Cruveiller S."/>
            <person name="Daubin V."/>
            <person name="Demange N."/>
            <person name="Francino M.P."/>
            <person name="Goltsman E."/>
            <person name="Huang Y."/>
            <person name="Kopp O.R."/>
            <person name="Labarre L."/>
            <person name="Lapidus A."/>
            <person name="Lavire C."/>
            <person name="Marechal J."/>
            <person name="Martinez M."/>
            <person name="Mastronunzio J.E."/>
            <person name="Mullin B.C."/>
            <person name="Niemann J."/>
            <person name="Pujic P."/>
            <person name="Rawnsley T."/>
            <person name="Rouy Z."/>
            <person name="Schenowitz C."/>
            <person name="Sellstedt A."/>
            <person name="Tavares F."/>
            <person name="Tomkins J.P."/>
            <person name="Vallenet D."/>
            <person name="Valverde C."/>
            <person name="Wall L.G."/>
            <person name="Wang Y."/>
            <person name="Medigue C."/>
            <person name="Benson D.R."/>
        </authorList>
    </citation>
    <scope>NUCLEOTIDE SEQUENCE [LARGE SCALE GENOMIC DNA]</scope>
    <source>
        <strain evidence="10">DSM 45818 / CECT 9043 / CcI3</strain>
    </source>
</reference>
<accession>Q2JC48</accession>
<feature type="transmembrane region" description="Helical" evidence="7">
    <location>
        <begin position="305"/>
        <end position="324"/>
    </location>
</feature>
<dbReference type="eggNOG" id="COG0477">
    <property type="taxonomic scope" value="Bacteria"/>
</dbReference>
<feature type="transmembrane region" description="Helical" evidence="7">
    <location>
        <begin position="395"/>
        <end position="417"/>
    </location>
</feature>
<proteinExistence type="predicted"/>
<feature type="transmembrane region" description="Helical" evidence="7">
    <location>
        <begin position="52"/>
        <end position="75"/>
    </location>
</feature>
<dbReference type="RefSeq" id="WP_011436206.1">
    <property type="nucleotide sequence ID" value="NC_007777.1"/>
</dbReference>
<organism evidence="9 10">
    <name type="scientific">Frankia casuarinae (strain DSM 45818 / CECT 9043 / HFP020203 / CcI3)</name>
    <dbReference type="NCBI Taxonomy" id="106370"/>
    <lineage>
        <taxon>Bacteria</taxon>
        <taxon>Bacillati</taxon>
        <taxon>Actinomycetota</taxon>
        <taxon>Actinomycetes</taxon>
        <taxon>Frankiales</taxon>
        <taxon>Frankiaceae</taxon>
        <taxon>Frankia</taxon>
    </lineage>
</organism>
<gene>
    <name evidence="9" type="ordered locus">Francci3_1768</name>
</gene>
<evidence type="ECO:0000256" key="3">
    <source>
        <dbReference type="ARBA" id="ARBA00022475"/>
    </source>
</evidence>
<evidence type="ECO:0000256" key="4">
    <source>
        <dbReference type="ARBA" id="ARBA00022692"/>
    </source>
</evidence>
<keyword evidence="10" id="KW-1185">Reference proteome</keyword>
<dbReference type="SUPFAM" id="SSF103473">
    <property type="entry name" value="MFS general substrate transporter"/>
    <property type="match status" value="1"/>
</dbReference>
<feature type="transmembrane region" description="Helical" evidence="7">
    <location>
        <begin position="12"/>
        <end position="32"/>
    </location>
</feature>